<evidence type="ECO:0000256" key="1">
    <source>
        <dbReference type="ARBA" id="ARBA00001933"/>
    </source>
</evidence>
<dbReference type="Gene3D" id="3.90.1150.180">
    <property type="match status" value="1"/>
</dbReference>
<protein>
    <submittedName>
        <fullName evidence="4">L-seryl-tRNA(Sec) selenium transferase</fullName>
        <ecNumber evidence="4">2.9.1.1</ecNumber>
    </submittedName>
</protein>
<evidence type="ECO:0000256" key="2">
    <source>
        <dbReference type="ARBA" id="ARBA00022898"/>
    </source>
</evidence>
<sequence length="458" mass="47833">MSPQDLLGKLPSLNELLDHPGVRKAVDRWNRSETLARVRVAIDDLGAELSRRTEDLRGTSPTELLDRLIHRLDVPAALPVAPIINASGELWGPRGSAAPLAEAAIEQLVRVASMPHETDANLGAPLAKQLGAEHALVFATSGSALRATFRAHAQQTRTVIVAKSETTDPAPGCSLGTLTSSCGLALVEIGGPVGATVQDYVAAAAAPGALVLRRGCEFYRLEGASARPSTAELAAALRPRGALLVEDLGGAAPVATPHATDAPNARSVLEAGADVVLLAGVGLVGGPPSAIVAGTRKAIEPIERSADFAMDEAADLTLAALLATLKLFDEPEQLRFAHPLYRLIDTPLENLQARAERLAPQLAAGKGILSAIPIELGPERAVGPLGLVRLPSWGIALEGIGEAELRSRKPAERPTILPRRQPIDGRTVLDLRTMVPADDLRLVASLTAVPPDDAQPSA</sequence>
<dbReference type="PANTHER" id="PTHR32328:SF0">
    <property type="entry name" value="L-SERYL-TRNA(SEC) SELENIUM TRANSFERASE"/>
    <property type="match status" value="1"/>
</dbReference>
<dbReference type="EMBL" id="SJPH01000001">
    <property type="protein sequence ID" value="TWT48325.1"/>
    <property type="molecule type" value="Genomic_DNA"/>
</dbReference>
<dbReference type="Proteomes" id="UP000318995">
    <property type="component" value="Unassembled WGS sequence"/>
</dbReference>
<dbReference type="Pfam" id="PF03841">
    <property type="entry name" value="SelA"/>
    <property type="match status" value="1"/>
</dbReference>
<evidence type="ECO:0000256" key="3">
    <source>
        <dbReference type="ARBA" id="ARBA00044507"/>
    </source>
</evidence>
<dbReference type="EC" id="2.9.1.1" evidence="4"/>
<dbReference type="RefSeq" id="WP_146570321.1">
    <property type="nucleotide sequence ID" value="NZ_SJPH01000001.1"/>
</dbReference>
<proteinExistence type="inferred from homology"/>
<keyword evidence="5" id="KW-1185">Reference proteome</keyword>
<dbReference type="InterPro" id="IPR018319">
    <property type="entry name" value="SelA-like"/>
</dbReference>
<accession>A0A5C5WE49</accession>
<dbReference type="Gene3D" id="3.40.640.10">
    <property type="entry name" value="Type I PLP-dependent aspartate aminotransferase-like (Major domain)"/>
    <property type="match status" value="1"/>
</dbReference>
<comment type="caution">
    <text evidence="4">The sequence shown here is derived from an EMBL/GenBank/DDBJ whole genome shotgun (WGS) entry which is preliminary data.</text>
</comment>
<dbReference type="GO" id="GO:0004125">
    <property type="term" value="F:L-seryl-tRNA(Sec) selenium transferase activity"/>
    <property type="evidence" value="ECO:0007669"/>
    <property type="project" value="UniProtKB-EC"/>
</dbReference>
<evidence type="ECO:0000313" key="4">
    <source>
        <dbReference type="EMBL" id="TWT48325.1"/>
    </source>
</evidence>
<reference evidence="4 5" key="1">
    <citation type="submission" date="2019-02" db="EMBL/GenBank/DDBJ databases">
        <title>Deep-cultivation of Planctomycetes and their phenomic and genomic characterization uncovers novel biology.</title>
        <authorList>
            <person name="Wiegand S."/>
            <person name="Jogler M."/>
            <person name="Boedeker C."/>
            <person name="Pinto D."/>
            <person name="Vollmers J."/>
            <person name="Rivas-Marin E."/>
            <person name="Kohn T."/>
            <person name="Peeters S.H."/>
            <person name="Heuer A."/>
            <person name="Rast P."/>
            <person name="Oberbeckmann S."/>
            <person name="Bunk B."/>
            <person name="Jeske O."/>
            <person name="Meyerdierks A."/>
            <person name="Storesund J.E."/>
            <person name="Kallscheuer N."/>
            <person name="Luecker S."/>
            <person name="Lage O.M."/>
            <person name="Pohl T."/>
            <person name="Merkel B.J."/>
            <person name="Hornburger P."/>
            <person name="Mueller R.-W."/>
            <person name="Bruemmer F."/>
            <person name="Labrenz M."/>
            <person name="Spormann A.M."/>
            <person name="Op Den Camp H."/>
            <person name="Overmann J."/>
            <person name="Amann R."/>
            <person name="Jetten M.S.M."/>
            <person name="Mascher T."/>
            <person name="Medema M.H."/>
            <person name="Devos D.P."/>
            <person name="Kaster A.-K."/>
            <person name="Ovreas L."/>
            <person name="Rohde M."/>
            <person name="Galperin M.Y."/>
            <person name="Jogler C."/>
        </authorList>
    </citation>
    <scope>NUCLEOTIDE SEQUENCE [LARGE SCALE GENOMIC DNA]</scope>
    <source>
        <strain evidence="4 5">Pla111</strain>
    </source>
</reference>
<gene>
    <name evidence="4" type="primary">selA</name>
    <name evidence="4" type="ORF">Pla111_00880</name>
</gene>
<dbReference type="InterPro" id="IPR015421">
    <property type="entry name" value="PyrdxlP-dep_Trfase_major"/>
</dbReference>
<keyword evidence="2" id="KW-0663">Pyridoxal phosphate</keyword>
<name>A0A5C5WE49_9BACT</name>
<evidence type="ECO:0000313" key="5">
    <source>
        <dbReference type="Proteomes" id="UP000318995"/>
    </source>
</evidence>
<dbReference type="AlphaFoldDB" id="A0A5C5WE49"/>
<dbReference type="OrthoDB" id="9787096at2"/>
<keyword evidence="4" id="KW-0808">Transferase</keyword>
<dbReference type="SUPFAM" id="SSF53383">
    <property type="entry name" value="PLP-dependent transferases"/>
    <property type="match status" value="1"/>
</dbReference>
<dbReference type="PANTHER" id="PTHR32328">
    <property type="entry name" value="L-SERYL-TRNA(SEC) SELENIUM TRANSFERASE"/>
    <property type="match status" value="1"/>
</dbReference>
<organism evidence="4 5">
    <name type="scientific">Botrimarina hoheduenensis</name>
    <dbReference type="NCBI Taxonomy" id="2528000"/>
    <lineage>
        <taxon>Bacteria</taxon>
        <taxon>Pseudomonadati</taxon>
        <taxon>Planctomycetota</taxon>
        <taxon>Planctomycetia</taxon>
        <taxon>Pirellulales</taxon>
        <taxon>Lacipirellulaceae</taxon>
        <taxon>Botrimarina</taxon>
    </lineage>
</organism>
<comment type="cofactor">
    <cofactor evidence="1">
        <name>pyridoxal 5'-phosphate</name>
        <dbReference type="ChEBI" id="CHEBI:597326"/>
    </cofactor>
</comment>
<dbReference type="InterPro" id="IPR015424">
    <property type="entry name" value="PyrdxlP-dep_Trfase"/>
</dbReference>
<comment type="similarity">
    <text evidence="3">Belongs to the SelA family.</text>
</comment>